<keyword evidence="3" id="KW-1185">Reference proteome</keyword>
<dbReference type="HOGENOM" id="CLU_1284142_0_0_1"/>
<evidence type="ECO:0000313" key="3">
    <source>
        <dbReference type="Proteomes" id="UP000011081"/>
    </source>
</evidence>
<feature type="signal peptide" evidence="1">
    <location>
        <begin position="1"/>
        <end position="17"/>
    </location>
</feature>
<sequence>MKEWLMLVYVFLPIIFATEESLETYISTILKQLGDVKDDIKAMLESNSAVEKLRNMDNKMFKNAQKLHHSFQNGYKDYKNSSDGLKCYTKTMTYAIDQLNLIKQFVCEPGINDVVKLSPDVYDEIKNTIKDKKVLTEHHGEISVDGEKVVKFNESLLTLLDRFLEVTTELDCLCLKVLNDITVDVCILRSIISRHSCKACSAGVNNTKKTEPARK</sequence>
<dbReference type="OrthoDB" id="10483408at2759"/>
<name>L2GWS6_VAVCU</name>
<gene>
    <name evidence="2" type="ORF">VCUG_00825</name>
</gene>
<feature type="chain" id="PRO_5003960304" evidence="1">
    <location>
        <begin position="18"/>
        <end position="215"/>
    </location>
</feature>
<reference evidence="3" key="1">
    <citation type="submission" date="2011-03" db="EMBL/GenBank/DDBJ databases">
        <title>The genome sequence of Vavraia culicis strain floridensis.</title>
        <authorList>
            <consortium name="The Broad Institute Genome Sequencing Platform"/>
            <person name="Cuomo C."/>
            <person name="Becnel J."/>
            <person name="Sanscrainte N."/>
            <person name="Young S.K."/>
            <person name="Zeng Q."/>
            <person name="Gargeya S."/>
            <person name="Fitzgerald M."/>
            <person name="Haas B."/>
            <person name="Abouelleil A."/>
            <person name="Alvarado L."/>
            <person name="Arachchi H.M."/>
            <person name="Berlin A."/>
            <person name="Chapman S.B."/>
            <person name="Gearin G."/>
            <person name="Goldberg J."/>
            <person name="Griggs A."/>
            <person name="Gujja S."/>
            <person name="Hansen M."/>
            <person name="Heiman D."/>
            <person name="Howarth C."/>
            <person name="Larimer J."/>
            <person name="Lui A."/>
            <person name="MacDonald P.J.P."/>
            <person name="McCowen C."/>
            <person name="Montmayeur A."/>
            <person name="Murphy C."/>
            <person name="Neiman D."/>
            <person name="Pearson M."/>
            <person name="Priest M."/>
            <person name="Roberts A."/>
            <person name="Saif S."/>
            <person name="Shea T."/>
            <person name="Sisk P."/>
            <person name="Stolte C."/>
            <person name="Sykes S."/>
            <person name="Wortman J."/>
            <person name="Nusbaum C."/>
            <person name="Birren B."/>
        </authorList>
    </citation>
    <scope>NUCLEOTIDE SEQUENCE [LARGE SCALE GENOMIC DNA]</scope>
    <source>
        <strain evidence="3">floridensis</strain>
    </source>
</reference>
<protein>
    <submittedName>
        <fullName evidence="2">Uncharacterized protein</fullName>
    </submittedName>
</protein>
<organism evidence="2 3">
    <name type="scientific">Vavraia culicis (isolate floridensis)</name>
    <name type="common">Microsporidian parasite</name>
    <dbReference type="NCBI Taxonomy" id="948595"/>
    <lineage>
        <taxon>Eukaryota</taxon>
        <taxon>Fungi</taxon>
        <taxon>Fungi incertae sedis</taxon>
        <taxon>Microsporidia</taxon>
        <taxon>Pleistophoridae</taxon>
        <taxon>Vavraia</taxon>
    </lineage>
</organism>
<evidence type="ECO:0000256" key="1">
    <source>
        <dbReference type="SAM" id="SignalP"/>
    </source>
</evidence>
<evidence type="ECO:0000313" key="2">
    <source>
        <dbReference type="EMBL" id="ELA47743.1"/>
    </source>
</evidence>
<proteinExistence type="predicted"/>
<dbReference type="VEuPathDB" id="MicrosporidiaDB:VCUG_00825"/>
<dbReference type="OMA" id="THQNHES"/>
<dbReference type="InParanoid" id="L2GWS6"/>
<dbReference type="AlphaFoldDB" id="L2GWS6"/>
<dbReference type="RefSeq" id="XP_008073845.1">
    <property type="nucleotide sequence ID" value="XM_008075654.1"/>
</dbReference>
<dbReference type="EMBL" id="GL877413">
    <property type="protein sequence ID" value="ELA47743.1"/>
    <property type="molecule type" value="Genomic_DNA"/>
</dbReference>
<dbReference type="Proteomes" id="UP000011081">
    <property type="component" value="Unassembled WGS sequence"/>
</dbReference>
<accession>L2GWS6</accession>
<keyword evidence="1" id="KW-0732">Signal</keyword>
<dbReference type="GeneID" id="19878708"/>